<evidence type="ECO:0000313" key="1">
    <source>
        <dbReference type="EMBL" id="ALO16955.1"/>
    </source>
</evidence>
<sequence length="250" mass="29226">MYRFLFPVIILVISTFNNLDAQVVNIEKQRTDKNKAFYGNLQASLQYEDSKKVIWQNTVSSDLYLRTGRHYLMSFTSWDYISAGKENLQDKGYEHLRYNYFIDSIFAIEAFGQYQFNDLRKIKYRSLGGLGLRLNIIAGDSLKWFTGLSAMYEERQFTYNAAGQYNWRINLYTNLLWNISEAAKLSGIVYFQPSVQDFSNHNIAGEAQIQIRLIHKLSLVVNTTLTYETQPPKDVTNFYSVVRNGIKWEF</sequence>
<dbReference type="Pfam" id="PF04338">
    <property type="entry name" value="DUF481"/>
    <property type="match status" value="1"/>
</dbReference>
<protein>
    <recommendedName>
        <fullName evidence="3">Salt-induced outer membrane protein</fullName>
    </recommendedName>
</protein>
<evidence type="ECO:0008006" key="3">
    <source>
        <dbReference type="Google" id="ProtNLM"/>
    </source>
</evidence>
<dbReference type="AlphaFoldDB" id="A0A0S2I436"/>
<keyword evidence="2" id="KW-1185">Reference proteome</keyword>
<accession>A0A0S2I436</accession>
<dbReference type="STRING" id="1307839.L21SP5_03342"/>
<dbReference type="OrthoDB" id="5333575at2"/>
<organism evidence="1 2">
    <name type="scientific">Salinivirga cyanobacteriivorans</name>
    <dbReference type="NCBI Taxonomy" id="1307839"/>
    <lineage>
        <taxon>Bacteria</taxon>
        <taxon>Pseudomonadati</taxon>
        <taxon>Bacteroidota</taxon>
        <taxon>Bacteroidia</taxon>
        <taxon>Bacteroidales</taxon>
        <taxon>Salinivirgaceae</taxon>
        <taxon>Salinivirga</taxon>
    </lineage>
</organism>
<evidence type="ECO:0000313" key="2">
    <source>
        <dbReference type="Proteomes" id="UP000064893"/>
    </source>
</evidence>
<reference evidence="1 2" key="1">
    <citation type="submission" date="2015-11" db="EMBL/GenBank/DDBJ databases">
        <title>Description and complete genome sequence of a novel strain predominating in hypersaline microbial mats and representing a new family of the Bacteriodetes phylum.</title>
        <authorList>
            <person name="Spring S."/>
            <person name="Bunk B."/>
            <person name="Sproer C."/>
            <person name="Klenk H.-P."/>
        </authorList>
    </citation>
    <scope>NUCLEOTIDE SEQUENCE [LARGE SCALE GENOMIC DNA]</scope>
    <source>
        <strain evidence="1 2">L21-Spi-D4</strain>
    </source>
</reference>
<dbReference type="EMBL" id="CP013118">
    <property type="protein sequence ID" value="ALO16955.1"/>
    <property type="molecule type" value="Genomic_DNA"/>
</dbReference>
<gene>
    <name evidence="1" type="ORF">L21SP5_03342</name>
</gene>
<dbReference type="InterPro" id="IPR007433">
    <property type="entry name" value="DUF481"/>
</dbReference>
<dbReference type="Proteomes" id="UP000064893">
    <property type="component" value="Chromosome"/>
</dbReference>
<name>A0A0S2I436_9BACT</name>
<proteinExistence type="predicted"/>
<dbReference type="KEGG" id="blq:L21SP5_03342"/>
<dbReference type="RefSeq" id="WP_057954294.1">
    <property type="nucleotide sequence ID" value="NZ_CP013118.1"/>
</dbReference>